<comment type="caution">
    <text evidence="2">The sequence shown here is derived from an EMBL/GenBank/DDBJ whole genome shotgun (WGS) entry which is preliminary data.</text>
</comment>
<dbReference type="AlphaFoldDB" id="A0A7X2LY82"/>
<organism evidence="2 3">
    <name type="scientific">Metabacillus lacus</name>
    <dbReference type="NCBI Taxonomy" id="1983721"/>
    <lineage>
        <taxon>Bacteria</taxon>
        <taxon>Bacillati</taxon>
        <taxon>Bacillota</taxon>
        <taxon>Bacilli</taxon>
        <taxon>Bacillales</taxon>
        <taxon>Bacillaceae</taxon>
        <taxon>Metabacillus</taxon>
    </lineage>
</organism>
<dbReference type="Proteomes" id="UP000448867">
    <property type="component" value="Unassembled WGS sequence"/>
</dbReference>
<reference evidence="2 3" key="1">
    <citation type="submission" date="2019-11" db="EMBL/GenBank/DDBJ databases">
        <title>Bacillus lacus genome.</title>
        <authorList>
            <person name="Allen C.J."/>
            <person name="Newman J.D."/>
        </authorList>
    </citation>
    <scope>NUCLEOTIDE SEQUENCE [LARGE SCALE GENOMIC DNA]</scope>
    <source>
        <strain evidence="2 3">KCTC 33946</strain>
    </source>
</reference>
<sequence>MIKYESNKHVHALAYQQQKAGKTLCGDSFIMVTTDEYFMCAVSDGLGSGERAFESSSAISGVVSEYHHETIDVLLDRCNHVLKDKRGATVTLFKVDFLKKQFTYSSVGNVRFVLYSPSGTYIYPLPVLGYMSGKPQRYKVNTYSYEKGSKFIVHTDGLKVAAIKSLLKDFYSIEEISNHLEIFTHAKDDDLTYIVGQLF</sequence>
<dbReference type="InterPro" id="IPR039248">
    <property type="entry name" value="Ptase_RsbX"/>
</dbReference>
<evidence type="ECO:0000259" key="1">
    <source>
        <dbReference type="PROSITE" id="PS51746"/>
    </source>
</evidence>
<dbReference type="Pfam" id="PF07228">
    <property type="entry name" value="SpoIIE"/>
    <property type="match status" value="1"/>
</dbReference>
<dbReference type="InterPro" id="IPR036457">
    <property type="entry name" value="PPM-type-like_dom_sf"/>
</dbReference>
<dbReference type="SUPFAM" id="SSF81606">
    <property type="entry name" value="PP2C-like"/>
    <property type="match status" value="1"/>
</dbReference>
<accession>A0A7X2LY82</accession>
<dbReference type="SMART" id="SM00331">
    <property type="entry name" value="PP2C_SIG"/>
    <property type="match status" value="1"/>
</dbReference>
<evidence type="ECO:0000313" key="2">
    <source>
        <dbReference type="EMBL" id="MRX72081.1"/>
    </source>
</evidence>
<proteinExistence type="predicted"/>
<gene>
    <name evidence="2" type="ORF">GJU40_07895</name>
</gene>
<keyword evidence="3" id="KW-1185">Reference proteome</keyword>
<dbReference type="PANTHER" id="PTHR35801">
    <property type="entry name" value="PHOSPHOSERINE PHOSPHATASE RSBX"/>
    <property type="match status" value="1"/>
</dbReference>
<dbReference type="InterPro" id="IPR001932">
    <property type="entry name" value="PPM-type_phosphatase-like_dom"/>
</dbReference>
<evidence type="ECO:0000313" key="3">
    <source>
        <dbReference type="Proteomes" id="UP000448867"/>
    </source>
</evidence>
<dbReference type="EMBL" id="WKKI01000011">
    <property type="protein sequence ID" value="MRX72081.1"/>
    <property type="molecule type" value="Genomic_DNA"/>
</dbReference>
<protein>
    <submittedName>
        <fullName evidence="2">SpoIIE family protein phosphatase</fullName>
    </submittedName>
</protein>
<dbReference type="PROSITE" id="PS51746">
    <property type="entry name" value="PPM_2"/>
    <property type="match status" value="1"/>
</dbReference>
<dbReference type="PANTHER" id="PTHR35801:SF1">
    <property type="entry name" value="PHOSPHOSERINE PHOSPHATASE RSBX"/>
    <property type="match status" value="1"/>
</dbReference>
<dbReference type="OrthoDB" id="1090916at2"/>
<dbReference type="Gene3D" id="3.60.40.10">
    <property type="entry name" value="PPM-type phosphatase domain"/>
    <property type="match status" value="1"/>
</dbReference>
<dbReference type="RefSeq" id="WP_154307223.1">
    <property type="nucleotide sequence ID" value="NZ_WKKI01000011.1"/>
</dbReference>
<feature type="domain" description="PPM-type phosphatase" evidence="1">
    <location>
        <begin position="10"/>
        <end position="198"/>
    </location>
</feature>
<name>A0A7X2LY82_9BACI</name>